<dbReference type="PANTHER" id="PTHR11358:SF26">
    <property type="entry name" value="GUANIDINO ACID HYDROLASE, MITOCHONDRIAL"/>
    <property type="match status" value="1"/>
</dbReference>
<feature type="binding site" evidence="4">
    <location>
        <position position="135"/>
    </location>
    <ligand>
        <name>Mn(2+)</name>
        <dbReference type="ChEBI" id="CHEBI:29035"/>
        <label>1</label>
    </ligand>
</feature>
<name>A0A2R6ADP8_9ARCH</name>
<keyword evidence="3 5" id="KW-0378">Hydrolase</keyword>
<dbReference type="GO" id="GO:0008783">
    <property type="term" value="F:agmatinase activity"/>
    <property type="evidence" value="ECO:0007669"/>
    <property type="project" value="TreeGrafter"/>
</dbReference>
<dbReference type="Proteomes" id="UP000240880">
    <property type="component" value="Unassembled WGS sequence"/>
</dbReference>
<evidence type="ECO:0000313" key="7">
    <source>
        <dbReference type="Proteomes" id="UP000240880"/>
    </source>
</evidence>
<dbReference type="InterPro" id="IPR020855">
    <property type="entry name" value="Ureohydrolase_Mn_BS"/>
</dbReference>
<protein>
    <submittedName>
        <fullName evidence="6">Agmatinase</fullName>
    </submittedName>
</protein>
<comment type="similarity">
    <text evidence="1">Belongs to the arginase family. Agmatinase subfamily.</text>
</comment>
<comment type="caution">
    <text evidence="6">The sequence shown here is derived from an EMBL/GenBank/DDBJ whole genome shotgun (WGS) entry which is preliminary data.</text>
</comment>
<dbReference type="EMBL" id="NEXC01000003">
    <property type="protein sequence ID" value="PSN84433.1"/>
    <property type="molecule type" value="Genomic_DNA"/>
</dbReference>
<comment type="cofactor">
    <cofactor evidence="4">
        <name>Mn(2+)</name>
        <dbReference type="ChEBI" id="CHEBI:29035"/>
    </cofactor>
    <text evidence="4">Binds 2 manganese ions per subunit.</text>
</comment>
<dbReference type="InterPro" id="IPR005925">
    <property type="entry name" value="Agmatinase-rel"/>
</dbReference>
<evidence type="ECO:0000256" key="2">
    <source>
        <dbReference type="ARBA" id="ARBA00022723"/>
    </source>
</evidence>
<evidence type="ECO:0000313" key="6">
    <source>
        <dbReference type="EMBL" id="PSN84433.1"/>
    </source>
</evidence>
<evidence type="ECO:0000256" key="5">
    <source>
        <dbReference type="RuleBase" id="RU003684"/>
    </source>
</evidence>
<accession>A0A2R6ADP8</accession>
<dbReference type="Gene3D" id="3.40.800.10">
    <property type="entry name" value="Ureohydrolase domain"/>
    <property type="match status" value="1"/>
</dbReference>
<keyword evidence="4" id="KW-0464">Manganese</keyword>
<feature type="binding site" evidence="4">
    <location>
        <position position="223"/>
    </location>
    <ligand>
        <name>Mn(2+)</name>
        <dbReference type="ChEBI" id="CHEBI:29035"/>
        <label>1</label>
    </ligand>
</feature>
<dbReference type="AlphaFoldDB" id="A0A2R6ADP8"/>
<dbReference type="PANTHER" id="PTHR11358">
    <property type="entry name" value="ARGINASE/AGMATINASE"/>
    <property type="match status" value="1"/>
</dbReference>
<keyword evidence="2 4" id="KW-0479">Metal-binding</keyword>
<gene>
    <name evidence="6" type="ORF">B9Q01_00795</name>
</gene>
<reference evidence="6 7" key="1">
    <citation type="submission" date="2017-04" db="EMBL/GenBank/DDBJ databases">
        <title>Novel microbial lineages endemic to geothermal iron-oxide mats fill important gaps in the evolutionary history of Archaea.</title>
        <authorList>
            <person name="Jay Z.J."/>
            <person name="Beam J.P."/>
            <person name="Dlakic M."/>
            <person name="Rusch D.B."/>
            <person name="Kozubal M.A."/>
            <person name="Inskeep W.P."/>
        </authorList>
    </citation>
    <scope>NUCLEOTIDE SEQUENCE [LARGE SCALE GENOMIC DNA]</scope>
    <source>
        <strain evidence="6">OSP_D</strain>
    </source>
</reference>
<feature type="binding site" evidence="4">
    <location>
        <position position="114"/>
    </location>
    <ligand>
        <name>Mn(2+)</name>
        <dbReference type="ChEBI" id="CHEBI:29035"/>
        <label>1</label>
    </ligand>
</feature>
<proteinExistence type="inferred from homology"/>
<feature type="binding site" evidence="4">
    <location>
        <position position="221"/>
    </location>
    <ligand>
        <name>Mn(2+)</name>
        <dbReference type="ChEBI" id="CHEBI:29035"/>
        <label>1</label>
    </ligand>
</feature>
<dbReference type="InterPro" id="IPR006035">
    <property type="entry name" value="Ureohydrolase"/>
</dbReference>
<dbReference type="PIRSF" id="PIRSF036979">
    <property type="entry name" value="Arginase"/>
    <property type="match status" value="1"/>
</dbReference>
<dbReference type="PROSITE" id="PS01053">
    <property type="entry name" value="ARGINASE_1"/>
    <property type="match status" value="1"/>
</dbReference>
<dbReference type="Pfam" id="PF00491">
    <property type="entry name" value="Arginase"/>
    <property type="match status" value="1"/>
</dbReference>
<dbReference type="PROSITE" id="PS51409">
    <property type="entry name" value="ARGINASE_2"/>
    <property type="match status" value="1"/>
</dbReference>
<dbReference type="SUPFAM" id="SSF52768">
    <property type="entry name" value="Arginase/deacetylase"/>
    <property type="match status" value="1"/>
</dbReference>
<dbReference type="GO" id="GO:0046872">
    <property type="term" value="F:metal ion binding"/>
    <property type="evidence" value="ECO:0007669"/>
    <property type="project" value="UniProtKB-KW"/>
</dbReference>
<feature type="binding site" evidence="4">
    <location>
        <position position="133"/>
    </location>
    <ligand>
        <name>Mn(2+)</name>
        <dbReference type="ChEBI" id="CHEBI:29035"/>
        <label>1</label>
    </ligand>
</feature>
<evidence type="ECO:0000256" key="4">
    <source>
        <dbReference type="PIRSR" id="PIRSR036979-1"/>
    </source>
</evidence>
<organism evidence="6 7">
    <name type="scientific">Candidatus Marsarchaeota G1 archaeon OSP_D</name>
    <dbReference type="NCBI Taxonomy" id="1978155"/>
    <lineage>
        <taxon>Archaea</taxon>
        <taxon>Candidatus Marsarchaeota</taxon>
        <taxon>Candidatus Marsarchaeota group 1</taxon>
    </lineage>
</organism>
<dbReference type="GO" id="GO:0033389">
    <property type="term" value="P:putrescine biosynthetic process from arginine, via agmatine"/>
    <property type="evidence" value="ECO:0007669"/>
    <property type="project" value="TreeGrafter"/>
</dbReference>
<dbReference type="NCBIfam" id="TIGR01230">
    <property type="entry name" value="agmatinase"/>
    <property type="match status" value="1"/>
</dbReference>
<dbReference type="CDD" id="cd11593">
    <property type="entry name" value="Agmatinase-like_2"/>
    <property type="match status" value="1"/>
</dbReference>
<dbReference type="InterPro" id="IPR023696">
    <property type="entry name" value="Ureohydrolase_dom_sf"/>
</dbReference>
<evidence type="ECO:0000256" key="3">
    <source>
        <dbReference type="ARBA" id="ARBA00022801"/>
    </source>
</evidence>
<evidence type="ECO:0000256" key="1">
    <source>
        <dbReference type="ARBA" id="ARBA00009227"/>
    </source>
</evidence>
<sequence>MSKNLFFVSNPNPGFLGIKADKPKIDIYLLGVPFDSGVSWRPGTRFGPQAIREASLNIETFSYRYSFDATNLRIEDLGDISVVHGDSAETLRRVELTIKEIEKDAPLVLIGGEHTMTLAAVKALKPDFFVVFDAHTDLRDDYLGFRLSHASVSRRISEIIEPKNILQVGIRASCTEELEYASKNRINILNSVWIHNNGLEETKKVLKEKTSQANRIYVSVDLDVLDPSCMPGVGNPEAEGLTTHELITFLDSIVDKRLIGFDIMELNPLMDPSGISAVTATRILLEVLIKSSISRT</sequence>
<feature type="binding site" evidence="4">
    <location>
        <position position="137"/>
    </location>
    <ligand>
        <name>Mn(2+)</name>
        <dbReference type="ChEBI" id="CHEBI:29035"/>
        <label>1</label>
    </ligand>
</feature>